<proteinExistence type="predicted"/>
<reference evidence="2 3" key="1">
    <citation type="journal article" date="2014" name="Genome Biol. Evol.">
        <title>Comparative genomics and transcriptomics analyses reveal divergent lifestyle features of nematode endoparasitic fungus Hirsutella minnesotensis.</title>
        <authorList>
            <person name="Lai Y."/>
            <person name="Liu K."/>
            <person name="Zhang X."/>
            <person name="Zhang X."/>
            <person name="Li K."/>
            <person name="Wang N."/>
            <person name="Shu C."/>
            <person name="Wu Y."/>
            <person name="Wang C."/>
            <person name="Bushley K.E."/>
            <person name="Xiang M."/>
            <person name="Liu X."/>
        </authorList>
    </citation>
    <scope>NUCLEOTIDE SEQUENCE [LARGE SCALE GENOMIC DNA]</scope>
    <source>
        <strain evidence="2 3">3608</strain>
    </source>
</reference>
<dbReference type="EMBL" id="KQ030537">
    <property type="protein sequence ID" value="KJZ73241.1"/>
    <property type="molecule type" value="Genomic_DNA"/>
</dbReference>
<dbReference type="OrthoDB" id="10453679at2759"/>
<sequence length="291" mass="31754">MKFTLATVLLAAVVGSGLGTPVEEFRRHVAAVSATSANSNAITDKTKKISEFSRPALEAILTGRAATDLNEAIKLLKEIQKQEPAFGKPVERATATIDTINKALSNVFNAYKSNGTVPSGGYKGRALTIVTKLWEAKAKGVLGQNACNYVHGNADTGQADENSLTTLRRWPLLPKRLAGQDKSPDLGINMFGKACPVCRTMFREKYGEEVEDDLRLAAVTWSKIFIPGFPHSWDDLADLNASLVVLRESHLVSDFFHMSHLVYTSFGPTLQFCRPCVGELTLPLTPSFELQ</sequence>
<name>A0A0F7ZHY3_9HYPO</name>
<keyword evidence="1" id="KW-0732">Signal</keyword>
<feature type="signal peptide" evidence="1">
    <location>
        <begin position="1"/>
        <end position="19"/>
    </location>
</feature>
<evidence type="ECO:0000313" key="2">
    <source>
        <dbReference type="EMBL" id="KJZ73241.1"/>
    </source>
</evidence>
<gene>
    <name evidence="2" type="ORF">HIM_07438</name>
</gene>
<evidence type="ECO:0000256" key="1">
    <source>
        <dbReference type="SAM" id="SignalP"/>
    </source>
</evidence>
<accession>A0A0F7ZHY3</accession>
<evidence type="ECO:0000313" key="3">
    <source>
        <dbReference type="Proteomes" id="UP000054481"/>
    </source>
</evidence>
<keyword evidence="3" id="KW-1185">Reference proteome</keyword>
<feature type="chain" id="PRO_5002525738" evidence="1">
    <location>
        <begin position="20"/>
        <end position="291"/>
    </location>
</feature>
<dbReference type="AlphaFoldDB" id="A0A0F7ZHY3"/>
<organism evidence="2 3">
    <name type="scientific">Hirsutella minnesotensis 3608</name>
    <dbReference type="NCBI Taxonomy" id="1043627"/>
    <lineage>
        <taxon>Eukaryota</taxon>
        <taxon>Fungi</taxon>
        <taxon>Dikarya</taxon>
        <taxon>Ascomycota</taxon>
        <taxon>Pezizomycotina</taxon>
        <taxon>Sordariomycetes</taxon>
        <taxon>Hypocreomycetidae</taxon>
        <taxon>Hypocreales</taxon>
        <taxon>Ophiocordycipitaceae</taxon>
        <taxon>Hirsutella</taxon>
    </lineage>
</organism>
<protein>
    <submittedName>
        <fullName evidence="2">Uncharacterized protein</fullName>
    </submittedName>
</protein>
<dbReference type="Proteomes" id="UP000054481">
    <property type="component" value="Unassembled WGS sequence"/>
</dbReference>